<keyword evidence="2" id="KW-1185">Reference proteome</keyword>
<organism evidence="1 2">
    <name type="scientific">Clunio marinus</name>
    <dbReference type="NCBI Taxonomy" id="568069"/>
    <lineage>
        <taxon>Eukaryota</taxon>
        <taxon>Metazoa</taxon>
        <taxon>Ecdysozoa</taxon>
        <taxon>Arthropoda</taxon>
        <taxon>Hexapoda</taxon>
        <taxon>Insecta</taxon>
        <taxon>Pterygota</taxon>
        <taxon>Neoptera</taxon>
        <taxon>Endopterygota</taxon>
        <taxon>Diptera</taxon>
        <taxon>Nematocera</taxon>
        <taxon>Chironomoidea</taxon>
        <taxon>Chironomidae</taxon>
        <taxon>Clunio</taxon>
    </lineage>
</organism>
<dbReference type="AlphaFoldDB" id="A0A1J1HJF2"/>
<protein>
    <submittedName>
        <fullName evidence="1">CLUMA_CG001934, isoform A</fullName>
    </submittedName>
</protein>
<reference evidence="1 2" key="1">
    <citation type="submission" date="2015-04" db="EMBL/GenBank/DDBJ databases">
        <authorList>
            <person name="Syromyatnikov M.Y."/>
            <person name="Popov V.N."/>
        </authorList>
    </citation>
    <scope>NUCLEOTIDE SEQUENCE [LARGE SCALE GENOMIC DNA]</scope>
</reference>
<gene>
    <name evidence="1" type="ORF">CLUMA_CG001934</name>
</gene>
<sequence length="85" mass="10315">MYMKFPIQVNNEIVIRALKRPTFKQLLSLIDHKSFTSLIFIPEIFMGNNFPEFFHEIRNVEEQKFFFQVHESYQNEIGINVNFRD</sequence>
<evidence type="ECO:0000313" key="1">
    <source>
        <dbReference type="EMBL" id="CRK88149.1"/>
    </source>
</evidence>
<dbReference type="Proteomes" id="UP000183832">
    <property type="component" value="Unassembled WGS sequence"/>
</dbReference>
<accession>A0A1J1HJF2</accession>
<dbReference type="EMBL" id="CVRI01000006">
    <property type="protein sequence ID" value="CRK88149.1"/>
    <property type="molecule type" value="Genomic_DNA"/>
</dbReference>
<proteinExistence type="predicted"/>
<name>A0A1J1HJF2_9DIPT</name>
<evidence type="ECO:0000313" key="2">
    <source>
        <dbReference type="Proteomes" id="UP000183832"/>
    </source>
</evidence>